<keyword evidence="2" id="KW-1185">Reference proteome</keyword>
<evidence type="ECO:0000313" key="2">
    <source>
        <dbReference type="Proteomes" id="UP000240357"/>
    </source>
</evidence>
<proteinExistence type="predicted"/>
<name>A0A2T2YK93_9BACT</name>
<comment type="caution">
    <text evidence="1">The sequence shown here is derived from an EMBL/GenBank/DDBJ whole genome shotgun (WGS) entry which is preliminary data.</text>
</comment>
<dbReference type="AlphaFoldDB" id="A0A2T2YK93"/>
<evidence type="ECO:0000313" key="1">
    <source>
        <dbReference type="EMBL" id="PSR55909.1"/>
    </source>
</evidence>
<protein>
    <recommendedName>
        <fullName evidence="3">DUF4595 domain-containing protein</fullName>
    </recommendedName>
</protein>
<dbReference type="EMBL" id="PYFT01000001">
    <property type="protein sequence ID" value="PSR55909.1"/>
    <property type="molecule type" value="Genomic_DNA"/>
</dbReference>
<sequence>MYFHINKFLLSTASRPIIWCLVLLSFLTGCEQGDGSEPKEEVRPLASFCRVAKLYDLNDTTQYTLYQYGYQNRVLQAKGYYKGKEKSTITYEYNNLGQLITVDVRERNFDFAQEYNGGYHQVYTFEYNSQGQVAKYVTSDLQNNNPGPIFETICTYDSEGNRIKTTTTVLATALTAVSYFTYENGNCVKAIINEGQESERTNLYEFDLTKENKLQAFEQASNLSNLLGPTANKNMLLLETRSYKVYTATSGTFEFFQEYNDQGYPTKQIFTRTSSYGQGTTSRLFEYDCL</sequence>
<dbReference type="Gene3D" id="2.180.10.10">
    <property type="entry name" value="RHS repeat-associated core"/>
    <property type="match status" value="1"/>
</dbReference>
<reference evidence="1 2" key="1">
    <citation type="submission" date="2018-03" db="EMBL/GenBank/DDBJ databases">
        <title>Adhaeribacter sp. HMF7605 Genome sequencing and assembly.</title>
        <authorList>
            <person name="Kang H."/>
            <person name="Kang J."/>
            <person name="Cha I."/>
            <person name="Kim H."/>
            <person name="Joh K."/>
        </authorList>
    </citation>
    <scope>NUCLEOTIDE SEQUENCE [LARGE SCALE GENOMIC DNA]</scope>
    <source>
        <strain evidence="1 2">HMF7605</strain>
    </source>
</reference>
<gene>
    <name evidence="1" type="ORF">AHMF7605_21595</name>
</gene>
<evidence type="ECO:0008006" key="3">
    <source>
        <dbReference type="Google" id="ProtNLM"/>
    </source>
</evidence>
<dbReference type="Proteomes" id="UP000240357">
    <property type="component" value="Unassembled WGS sequence"/>
</dbReference>
<dbReference type="PROSITE" id="PS51257">
    <property type="entry name" value="PROKAR_LIPOPROTEIN"/>
    <property type="match status" value="1"/>
</dbReference>
<accession>A0A2T2YK93</accession>
<organism evidence="1 2">
    <name type="scientific">Adhaeribacter arboris</name>
    <dbReference type="NCBI Taxonomy" id="2072846"/>
    <lineage>
        <taxon>Bacteria</taxon>
        <taxon>Pseudomonadati</taxon>
        <taxon>Bacteroidota</taxon>
        <taxon>Cytophagia</taxon>
        <taxon>Cytophagales</taxon>
        <taxon>Hymenobacteraceae</taxon>
        <taxon>Adhaeribacter</taxon>
    </lineage>
</organism>